<dbReference type="GO" id="GO:0016020">
    <property type="term" value="C:membrane"/>
    <property type="evidence" value="ECO:0007669"/>
    <property type="project" value="InterPro"/>
</dbReference>
<dbReference type="PANTHER" id="PTHR13325:SF3">
    <property type="entry name" value="MEMBRANE-BOUND TRANSCRIPTION FACTOR SITE-2 PROTEASE"/>
    <property type="match status" value="1"/>
</dbReference>
<feature type="transmembrane region" description="Helical" evidence="1">
    <location>
        <begin position="212"/>
        <end position="234"/>
    </location>
</feature>
<dbReference type="InterPro" id="IPR001193">
    <property type="entry name" value="MBTPS2"/>
</dbReference>
<evidence type="ECO:0000256" key="1">
    <source>
        <dbReference type="SAM" id="Phobius"/>
    </source>
</evidence>
<dbReference type="GO" id="GO:0004222">
    <property type="term" value="F:metalloendopeptidase activity"/>
    <property type="evidence" value="ECO:0007669"/>
    <property type="project" value="InterPro"/>
</dbReference>
<gene>
    <name evidence="2" type="ORF">DSCA_33370</name>
</gene>
<keyword evidence="1" id="KW-1133">Transmembrane helix</keyword>
<dbReference type="PANTHER" id="PTHR13325">
    <property type="entry name" value="PROTEASE M50 MEMBRANE-BOUND TRANSCRIPTION FACTOR SITE 2 PROTEASE"/>
    <property type="match status" value="1"/>
</dbReference>
<keyword evidence="3" id="KW-1185">Reference proteome</keyword>
<evidence type="ECO:0000313" key="2">
    <source>
        <dbReference type="EMBL" id="BBO69407.1"/>
    </source>
</evidence>
<dbReference type="AlphaFoldDB" id="A0A5K7YXJ7"/>
<dbReference type="EMBL" id="AP021874">
    <property type="protein sequence ID" value="BBO69407.1"/>
    <property type="molecule type" value="Genomic_DNA"/>
</dbReference>
<protein>
    <submittedName>
        <fullName evidence="2">Uncharacterized protein</fullName>
    </submittedName>
</protein>
<feature type="transmembrane region" description="Helical" evidence="1">
    <location>
        <begin position="383"/>
        <end position="400"/>
    </location>
</feature>
<organism evidence="2 3">
    <name type="scientific">Desulfosarcina alkanivorans</name>
    <dbReference type="NCBI Taxonomy" id="571177"/>
    <lineage>
        <taxon>Bacteria</taxon>
        <taxon>Pseudomonadati</taxon>
        <taxon>Thermodesulfobacteriota</taxon>
        <taxon>Desulfobacteria</taxon>
        <taxon>Desulfobacterales</taxon>
        <taxon>Desulfosarcinaceae</taxon>
        <taxon>Desulfosarcina</taxon>
    </lineage>
</organism>
<accession>A0A5K7YXJ7</accession>
<feature type="transmembrane region" description="Helical" evidence="1">
    <location>
        <begin position="344"/>
        <end position="362"/>
    </location>
</feature>
<dbReference type="GO" id="GO:0031293">
    <property type="term" value="P:membrane protein intracellular domain proteolysis"/>
    <property type="evidence" value="ECO:0007669"/>
    <property type="project" value="TreeGrafter"/>
</dbReference>
<dbReference type="Proteomes" id="UP000427906">
    <property type="component" value="Chromosome"/>
</dbReference>
<feature type="transmembrane region" description="Helical" evidence="1">
    <location>
        <begin position="318"/>
        <end position="338"/>
    </location>
</feature>
<proteinExistence type="predicted"/>
<sequence>MSDAAYYFVAMLDGRRTVNQAWQVCMKRFGDNAPTQGEAIDLLGRLHNANLLQGNIAPDAKTLFKRHRKRVWRGVRGAMGNLLFVRIPLWDPDRFLDRWVKLVGRVFSGYGLALWSGLLAAGLWAVGGHAEALAEGTANVLAPDNLPLLYAAVVLVKLAHEMGHGFACKHFGQRTGAGGEVHQMGVTFLFFTPLPFVDASSAWGLRNRWHRIVVGAGGMLAELAIASVAAILWVRTADGTMAHAIAYNIMFIASVSSLAFNGNPFLRYDAYYILLDLLEIPNLESRSRLYAFYLIKRYLWGLGTAFDPSHTPGEKGWLIFYAVAATACRLVVFSAIALVLMGKFFSIGVLLAAILIGRWVLLPPGRLIRYLATSRELVRHRKRAVLTSAAAAFLVFAAVGCVRMPDRSRVEGVIDPRDYSVIHMQTAGFIEQVLESGQPVGPDGPAVVKATSPELTAKRDRVRAELRRLRVGRQTAQTRDAAAAQIMKEKMAAFEEQVARLEDDWQALAPKAPIPGTWVAPDGGRMTAMYVKQGQRVGVVVNLDRLRIRAVASQRVASRLIESASRDVEIRLRNRPDIDFSGRIERIIPAGQERLPSAALGYAAGGATRTELEDPSGKRAAEPFFEILVAPVVPATLTLRPGQTVVLRFETPARPLLAQGWRALLQLFQGRYRV</sequence>
<dbReference type="GO" id="GO:0005737">
    <property type="term" value="C:cytoplasm"/>
    <property type="evidence" value="ECO:0007669"/>
    <property type="project" value="TreeGrafter"/>
</dbReference>
<name>A0A5K7YXJ7_9BACT</name>
<dbReference type="KEGG" id="dalk:DSCA_33370"/>
<keyword evidence="1" id="KW-0472">Membrane</keyword>
<evidence type="ECO:0000313" key="3">
    <source>
        <dbReference type="Proteomes" id="UP000427906"/>
    </source>
</evidence>
<feature type="transmembrane region" description="Helical" evidence="1">
    <location>
        <begin position="240"/>
        <end position="260"/>
    </location>
</feature>
<reference evidence="2 3" key="1">
    <citation type="submission" date="2019-11" db="EMBL/GenBank/DDBJ databases">
        <title>Comparative genomics of hydrocarbon-degrading Desulfosarcina strains.</title>
        <authorList>
            <person name="Watanabe M."/>
            <person name="Kojima H."/>
            <person name="Fukui M."/>
        </authorList>
    </citation>
    <scope>NUCLEOTIDE SEQUENCE [LARGE SCALE GENOMIC DNA]</scope>
    <source>
        <strain evidence="2 3">PL12</strain>
    </source>
</reference>
<feature type="transmembrane region" description="Helical" evidence="1">
    <location>
        <begin position="102"/>
        <end position="126"/>
    </location>
</feature>
<keyword evidence="1" id="KW-0812">Transmembrane</keyword>